<dbReference type="EMBL" id="PQFF01000031">
    <property type="protein sequence ID" value="RHZ87504.1"/>
    <property type="molecule type" value="Genomic_DNA"/>
</dbReference>
<keyword evidence="3" id="KW-1185">Reference proteome</keyword>
<organism evidence="2 3">
    <name type="scientific">Diversispora epigaea</name>
    <dbReference type="NCBI Taxonomy" id="1348612"/>
    <lineage>
        <taxon>Eukaryota</taxon>
        <taxon>Fungi</taxon>
        <taxon>Fungi incertae sedis</taxon>
        <taxon>Mucoromycota</taxon>
        <taxon>Glomeromycotina</taxon>
        <taxon>Glomeromycetes</taxon>
        <taxon>Diversisporales</taxon>
        <taxon>Diversisporaceae</taxon>
        <taxon>Diversispora</taxon>
    </lineage>
</organism>
<proteinExistence type="predicted"/>
<gene>
    <name evidence="2" type="ORF">Glove_33g237</name>
</gene>
<dbReference type="PANTHER" id="PTHR45786">
    <property type="entry name" value="DNA BINDING PROTEIN-LIKE"/>
    <property type="match status" value="1"/>
</dbReference>
<feature type="region of interest" description="Disordered" evidence="1">
    <location>
        <begin position="1"/>
        <end position="30"/>
    </location>
</feature>
<accession>A0A397JQR2</accession>
<dbReference type="OrthoDB" id="1748060at2759"/>
<name>A0A397JQR2_9GLOM</name>
<dbReference type="PANTHER" id="PTHR45786:SF74">
    <property type="entry name" value="ATP-DEPENDENT DNA HELICASE"/>
    <property type="match status" value="1"/>
</dbReference>
<feature type="compositionally biased region" description="Polar residues" evidence="1">
    <location>
        <begin position="20"/>
        <end position="30"/>
    </location>
</feature>
<comment type="caution">
    <text evidence="2">The sequence shown here is derived from an EMBL/GenBank/DDBJ whole genome shotgun (WGS) entry which is preliminary data.</text>
</comment>
<reference evidence="2 3" key="1">
    <citation type="submission" date="2018-08" db="EMBL/GenBank/DDBJ databases">
        <title>Genome and evolution of the arbuscular mycorrhizal fungus Diversispora epigaea (formerly Glomus versiforme) and its bacterial endosymbionts.</title>
        <authorList>
            <person name="Sun X."/>
            <person name="Fei Z."/>
            <person name="Harrison M."/>
        </authorList>
    </citation>
    <scope>NUCLEOTIDE SEQUENCE [LARGE SCALE GENOMIC DNA]</scope>
    <source>
        <strain evidence="2 3">IT104</strain>
    </source>
</reference>
<dbReference type="AlphaFoldDB" id="A0A397JQR2"/>
<evidence type="ECO:0000313" key="2">
    <source>
        <dbReference type="EMBL" id="RHZ87504.1"/>
    </source>
</evidence>
<dbReference type="STRING" id="1348612.A0A397JQR2"/>
<evidence type="ECO:0000256" key="1">
    <source>
        <dbReference type="SAM" id="MobiDB-lite"/>
    </source>
</evidence>
<evidence type="ECO:0000313" key="3">
    <source>
        <dbReference type="Proteomes" id="UP000266861"/>
    </source>
</evidence>
<sequence length="231" mass="26665">MIISDTESENSQKNIEHNEPSVSRETSNSNLTEVSNNKLTVINNNDNNSNNANNKRKASIYQAYNGIFAFTSMGVKFDENFANDKEGIYTFRIQGGIYHSIRSLFLVDESPKFLQLYIYDTEFEMENRPNIMTSLGSFAVLKKWSEKYSTKFNYHIPKLKCFTDHFNKSYKAAKDSSTSTLRSHISREHKNLNPEISTSEPLDKFFKSKTVSACINFFNTILTVQLYQFRS</sequence>
<dbReference type="Proteomes" id="UP000266861">
    <property type="component" value="Unassembled WGS sequence"/>
</dbReference>
<protein>
    <submittedName>
        <fullName evidence="2">Uncharacterized protein</fullName>
    </submittedName>
</protein>